<dbReference type="EMBL" id="LO017727">
    <property type="protein sequence ID" value="CRH06237.1"/>
    <property type="molecule type" value="Genomic_DNA"/>
</dbReference>
<sequence>MAAVFERMLLQSVRDCGGLFATASKGHHAKSQLFASNFLLVCSLHLLHCKSTFFQMLSDSRMHS</sequence>
<evidence type="ECO:0000313" key="1">
    <source>
        <dbReference type="EMBL" id="CRH06237.1"/>
    </source>
</evidence>
<proteinExistence type="predicted"/>
<protein>
    <submittedName>
        <fullName evidence="1">Uncharacterized protein</fullName>
    </submittedName>
</protein>
<accession>A0A1S7LJE4</accession>
<reference evidence="1" key="1">
    <citation type="submission" date="2015-04" db="EMBL/GenBank/DDBJ databases">
        <authorList>
            <person name="Syromyatnikov M.Y."/>
            <person name="Popov V.N."/>
        </authorList>
    </citation>
    <scope>NUCLEOTIDE SEQUENCE</scope>
    <source>
        <strain evidence="1">MO-1</strain>
    </source>
</reference>
<dbReference type="AlphaFoldDB" id="A0A1S7LJE4"/>
<organism evidence="1">
    <name type="scientific">Magnetococcus massalia (strain MO-1)</name>
    <dbReference type="NCBI Taxonomy" id="451514"/>
    <lineage>
        <taxon>Bacteria</taxon>
        <taxon>Pseudomonadati</taxon>
        <taxon>Pseudomonadota</taxon>
        <taxon>Magnetococcia</taxon>
        <taxon>Magnetococcales</taxon>
        <taxon>Magnetococcaceae</taxon>
        <taxon>Magnetococcus</taxon>
    </lineage>
</organism>
<name>A0A1S7LJE4_MAGMO</name>
<gene>
    <name evidence="1" type="ORF">MAGMO_2064</name>
</gene>